<evidence type="ECO:0000313" key="5">
    <source>
        <dbReference type="EMBL" id="PKI69628.1"/>
    </source>
</evidence>
<reference evidence="6" key="1">
    <citation type="journal article" date="2017" name="Plant J.">
        <title>The pomegranate (Punica granatum L.) genome and the genomics of punicalagin biosynthesis.</title>
        <authorList>
            <person name="Qin G."/>
            <person name="Xu C."/>
            <person name="Ming R."/>
            <person name="Tang H."/>
            <person name="Guyot R."/>
            <person name="Kramer E.M."/>
            <person name="Hu Y."/>
            <person name="Yi X."/>
            <person name="Qi Y."/>
            <person name="Xu X."/>
            <person name="Gao Z."/>
            <person name="Pan H."/>
            <person name="Jian J."/>
            <person name="Tian Y."/>
            <person name="Yue Z."/>
            <person name="Xu Y."/>
        </authorList>
    </citation>
    <scope>NUCLEOTIDE SEQUENCE [LARGE SCALE GENOMIC DNA]</scope>
    <source>
        <strain evidence="6">cv. Dabenzi</strain>
    </source>
</reference>
<keyword evidence="7" id="KW-1185">Reference proteome</keyword>
<gene>
    <name evidence="4" type="ORF">CDL15_Pgr004904</name>
    <name evidence="5" type="ORF">CRG98_009983</name>
</gene>
<feature type="compositionally biased region" description="Gly residues" evidence="1">
    <location>
        <begin position="205"/>
        <end position="215"/>
    </location>
</feature>
<dbReference type="Pfam" id="PF21647">
    <property type="entry name" value="DUF6857"/>
    <property type="match status" value="2"/>
</dbReference>
<feature type="domain" description="DUF936" evidence="2">
    <location>
        <begin position="4"/>
        <end position="120"/>
    </location>
</feature>
<sequence>MASLIPGVLLKLLQSINSNMRVRGEYRSVLLQVISIVPALSGPDDLWPNQGFFIKVSDSSHSTYVSLSREDNELILGNKLQLGQFFYVDRAEPGSPVPVLVGVRPIPGRHPFIGTPKDLMQILSPSEGPAENYSSKLRDQCGEVKDKDASDGSRHQNSKVVIKKEKVVVASRYMQGLVGPTNSNKISDQGDRNDREVNYENENDNGGGGVGGGRGVVHKKSGSSTKGRQQELKNQTCSSTLTQSRPDAAAPKPETAIPNGTREVLVPLKKMGSKRAMNKQENMNSNSSSGNRDIVHSAEGVSWTSLPPSLLKPGKAMLKRRNLASLVAADAQKEASMAGTLIKCLGMFADLCSTTLTQSPQSSLNNFFMLYHLLNQLNVLGTPVSTRSSVSSNGCLGNGTAEDTEKPSKSSNATNAGKFASKSLKPGPTGPSSMEKLDWARGDGTKDLKDMRDSLLSEAERWFLNFLEEALDVGFRANAPDKRNGRRAGPSNHIAVTLSQLKNASEWLDRFRTKLDPDNSVRIEVVDRLKGKVYKCLLLHVESATSALENHSARS</sequence>
<feature type="region of interest" description="Disordered" evidence="1">
    <location>
        <begin position="141"/>
        <end position="160"/>
    </location>
</feature>
<feature type="region of interest" description="Disordered" evidence="1">
    <location>
        <begin position="390"/>
        <end position="443"/>
    </location>
</feature>
<dbReference type="Proteomes" id="UP000233551">
    <property type="component" value="Unassembled WGS sequence"/>
</dbReference>
<evidence type="ECO:0000259" key="3">
    <source>
        <dbReference type="Pfam" id="PF21647"/>
    </source>
</evidence>
<dbReference type="OrthoDB" id="773154at2759"/>
<protein>
    <recommendedName>
        <fullName evidence="8">DUF936 domain-containing protein</fullName>
    </recommendedName>
</protein>
<dbReference type="PANTHER" id="PTHR31928:SF2">
    <property type="entry name" value="EXPRESSED PROTEIN"/>
    <property type="match status" value="1"/>
</dbReference>
<dbReference type="InterPro" id="IPR049172">
    <property type="entry name" value="DUF6857_pln"/>
</dbReference>
<feature type="domain" description="DUF6857" evidence="3">
    <location>
        <begin position="404"/>
        <end position="547"/>
    </location>
</feature>
<proteinExistence type="predicted"/>
<dbReference type="PANTHER" id="PTHR31928">
    <property type="entry name" value="EXPRESSED PROTEIN"/>
    <property type="match status" value="1"/>
</dbReference>
<dbReference type="Proteomes" id="UP000197138">
    <property type="component" value="Unassembled WGS sequence"/>
</dbReference>
<reference evidence="4" key="2">
    <citation type="submission" date="2017-06" db="EMBL/GenBank/DDBJ databases">
        <title>The pomegranate genome and the genomics of punicalagin biosynthesis.</title>
        <authorList>
            <person name="Xu C."/>
        </authorList>
    </citation>
    <scope>NUCLEOTIDE SEQUENCE [LARGE SCALE GENOMIC DNA]</scope>
    <source>
        <tissue evidence="4">Fresh leaf</tissue>
    </source>
</reference>
<evidence type="ECO:0000313" key="6">
    <source>
        <dbReference type="Proteomes" id="UP000197138"/>
    </source>
</evidence>
<feature type="region of interest" description="Disordered" evidence="1">
    <location>
        <begin position="177"/>
        <end position="263"/>
    </location>
</feature>
<feature type="domain" description="DUF6857" evidence="3">
    <location>
        <begin position="298"/>
        <end position="394"/>
    </location>
</feature>
<evidence type="ECO:0000259" key="2">
    <source>
        <dbReference type="Pfam" id="PF06075"/>
    </source>
</evidence>
<organism evidence="4 6">
    <name type="scientific">Punica granatum</name>
    <name type="common">Pomegranate</name>
    <dbReference type="NCBI Taxonomy" id="22663"/>
    <lineage>
        <taxon>Eukaryota</taxon>
        <taxon>Viridiplantae</taxon>
        <taxon>Streptophyta</taxon>
        <taxon>Embryophyta</taxon>
        <taxon>Tracheophyta</taxon>
        <taxon>Spermatophyta</taxon>
        <taxon>Magnoliopsida</taxon>
        <taxon>eudicotyledons</taxon>
        <taxon>Gunneridae</taxon>
        <taxon>Pentapetalae</taxon>
        <taxon>rosids</taxon>
        <taxon>malvids</taxon>
        <taxon>Myrtales</taxon>
        <taxon>Lythraceae</taxon>
        <taxon>Punica</taxon>
    </lineage>
</organism>
<evidence type="ECO:0000313" key="7">
    <source>
        <dbReference type="Proteomes" id="UP000233551"/>
    </source>
</evidence>
<feature type="compositionally biased region" description="Polar residues" evidence="1">
    <location>
        <begin position="222"/>
        <end position="245"/>
    </location>
</feature>
<dbReference type="EMBL" id="MTKT01005034">
    <property type="protein sequence ID" value="OWM68422.1"/>
    <property type="molecule type" value="Genomic_DNA"/>
</dbReference>
<evidence type="ECO:0000256" key="1">
    <source>
        <dbReference type="SAM" id="MobiDB-lite"/>
    </source>
</evidence>
<dbReference type="GeneID" id="116211913"/>
<dbReference type="EMBL" id="PGOL01000487">
    <property type="protein sequence ID" value="PKI69628.1"/>
    <property type="molecule type" value="Genomic_DNA"/>
</dbReference>
<dbReference type="Pfam" id="PF06075">
    <property type="entry name" value="DUF936"/>
    <property type="match status" value="1"/>
</dbReference>
<dbReference type="InterPro" id="IPR010341">
    <property type="entry name" value="DUF936_pln"/>
</dbReference>
<feature type="compositionally biased region" description="Basic and acidic residues" evidence="1">
    <location>
        <begin position="141"/>
        <end position="154"/>
    </location>
</feature>
<evidence type="ECO:0000313" key="4">
    <source>
        <dbReference type="EMBL" id="OWM68422.1"/>
    </source>
</evidence>
<feature type="compositionally biased region" description="Basic and acidic residues" evidence="1">
    <location>
        <begin position="188"/>
        <end position="198"/>
    </location>
</feature>
<dbReference type="AlphaFoldDB" id="A0A218W8L3"/>
<accession>A0A218W8L3</accession>
<reference evidence="5 7" key="3">
    <citation type="submission" date="2017-11" db="EMBL/GenBank/DDBJ databases">
        <title>De-novo sequencing of pomegranate (Punica granatum L.) genome.</title>
        <authorList>
            <person name="Akparov Z."/>
            <person name="Amiraslanov A."/>
            <person name="Hajiyeva S."/>
            <person name="Abbasov M."/>
            <person name="Kaur K."/>
            <person name="Hamwieh A."/>
            <person name="Solovyev V."/>
            <person name="Salamov A."/>
            <person name="Braich B."/>
            <person name="Kosarev P."/>
            <person name="Mahmoud A."/>
            <person name="Hajiyev E."/>
            <person name="Babayeva S."/>
            <person name="Izzatullayeva V."/>
            <person name="Mammadov A."/>
            <person name="Mammadov A."/>
            <person name="Sharifova S."/>
            <person name="Ojaghi J."/>
            <person name="Eynullazada K."/>
            <person name="Bayramov B."/>
            <person name="Abdulazimova A."/>
            <person name="Shahmuradov I."/>
        </authorList>
    </citation>
    <scope>NUCLEOTIDE SEQUENCE [LARGE SCALE GENOMIC DNA]</scope>
    <source>
        <strain evidence="5">AG2017</strain>
        <strain evidence="7">cv. AG2017</strain>
        <tissue evidence="5">Leaf</tissue>
    </source>
</reference>
<evidence type="ECO:0008006" key="8">
    <source>
        <dbReference type="Google" id="ProtNLM"/>
    </source>
</evidence>
<comment type="caution">
    <text evidence="4">The sequence shown here is derived from an EMBL/GenBank/DDBJ whole genome shotgun (WGS) entry which is preliminary data.</text>
</comment>
<name>A0A218W8L3_PUNGR</name>
<dbReference type="InterPro" id="IPR048297">
    <property type="entry name" value="DUF936_dom_pln"/>
</dbReference>
<dbReference type="STRING" id="22663.A0A218W8L3"/>